<organism evidence="2 3">
    <name type="scientific">Halalkalibaculum roseum</name>
    <dbReference type="NCBI Taxonomy" id="2709311"/>
    <lineage>
        <taxon>Bacteria</taxon>
        <taxon>Pseudomonadati</taxon>
        <taxon>Balneolota</taxon>
        <taxon>Balneolia</taxon>
        <taxon>Balneolales</taxon>
        <taxon>Balneolaceae</taxon>
        <taxon>Halalkalibaculum</taxon>
    </lineage>
</organism>
<dbReference type="Pfam" id="PF13302">
    <property type="entry name" value="Acetyltransf_3"/>
    <property type="match status" value="1"/>
</dbReference>
<dbReference type="PANTHER" id="PTHR43415:SF3">
    <property type="entry name" value="GNAT-FAMILY ACETYLTRANSFERASE"/>
    <property type="match status" value="1"/>
</dbReference>
<dbReference type="AlphaFoldDB" id="A0A6M1T8B8"/>
<dbReference type="PROSITE" id="PS51186">
    <property type="entry name" value="GNAT"/>
    <property type="match status" value="1"/>
</dbReference>
<keyword evidence="2" id="KW-0808">Transferase</keyword>
<dbReference type="InterPro" id="IPR000182">
    <property type="entry name" value="GNAT_dom"/>
</dbReference>
<protein>
    <submittedName>
        <fullName evidence="2">GNAT family N-acetyltransferase</fullName>
    </submittedName>
</protein>
<dbReference type="Proteomes" id="UP000473278">
    <property type="component" value="Unassembled WGS sequence"/>
</dbReference>
<feature type="domain" description="N-acetyltransferase" evidence="1">
    <location>
        <begin position="7"/>
        <end position="157"/>
    </location>
</feature>
<dbReference type="GO" id="GO:0016747">
    <property type="term" value="F:acyltransferase activity, transferring groups other than amino-acyl groups"/>
    <property type="evidence" value="ECO:0007669"/>
    <property type="project" value="InterPro"/>
</dbReference>
<sequence length="162" mass="18882">MEHHSQDYVDWMNDPDMICYMESGGDYTGEKLRKFLKEVEEKEILFLAIHLKENGMHLGKIKMDPINEKDGRVEYGIMMGRKSEWGKGYAREASNTIIDYCFEELGIRKITLGVVAVNEAALHLYRSMGFSEEGVYKKHSLYEGKYSNIVRMALFNPDFKYE</sequence>
<evidence type="ECO:0000259" key="1">
    <source>
        <dbReference type="PROSITE" id="PS51186"/>
    </source>
</evidence>
<gene>
    <name evidence="2" type="ORF">G3570_15990</name>
</gene>
<reference evidence="2 3" key="1">
    <citation type="submission" date="2020-02" db="EMBL/GenBank/DDBJ databases">
        <title>Balneolaceae bacterium YR4-1, complete genome.</title>
        <authorList>
            <person name="Li Y."/>
            <person name="Wu S."/>
        </authorList>
    </citation>
    <scope>NUCLEOTIDE SEQUENCE [LARGE SCALE GENOMIC DNA]</scope>
    <source>
        <strain evidence="2 3">YR4-1</strain>
    </source>
</reference>
<accession>A0A6M1T8B8</accession>
<keyword evidence="3" id="KW-1185">Reference proteome</keyword>
<proteinExistence type="predicted"/>
<dbReference type="PANTHER" id="PTHR43415">
    <property type="entry name" value="SPERMIDINE N(1)-ACETYLTRANSFERASE"/>
    <property type="match status" value="1"/>
</dbReference>
<comment type="caution">
    <text evidence="2">The sequence shown here is derived from an EMBL/GenBank/DDBJ whole genome shotgun (WGS) entry which is preliminary data.</text>
</comment>
<evidence type="ECO:0000313" key="3">
    <source>
        <dbReference type="Proteomes" id="UP000473278"/>
    </source>
</evidence>
<dbReference type="EMBL" id="JAALLT010000007">
    <property type="protein sequence ID" value="NGP78145.1"/>
    <property type="molecule type" value="Genomic_DNA"/>
</dbReference>
<name>A0A6M1T8B8_9BACT</name>
<dbReference type="InterPro" id="IPR016181">
    <property type="entry name" value="Acyl_CoA_acyltransferase"/>
</dbReference>
<evidence type="ECO:0000313" key="2">
    <source>
        <dbReference type="EMBL" id="NGP78145.1"/>
    </source>
</evidence>
<dbReference type="Gene3D" id="3.40.630.30">
    <property type="match status" value="1"/>
</dbReference>
<dbReference type="SUPFAM" id="SSF55729">
    <property type="entry name" value="Acyl-CoA N-acyltransferases (Nat)"/>
    <property type="match status" value="1"/>
</dbReference>
<dbReference type="RefSeq" id="WP_165143879.1">
    <property type="nucleotide sequence ID" value="NZ_JAALLT010000007.1"/>
</dbReference>